<evidence type="ECO:0008006" key="4">
    <source>
        <dbReference type="Google" id="ProtNLM"/>
    </source>
</evidence>
<proteinExistence type="predicted"/>
<evidence type="ECO:0000313" key="3">
    <source>
        <dbReference type="Proteomes" id="UP000826722"/>
    </source>
</evidence>
<organism evidence="2 3">
    <name type="scientific">Methyloradius palustris</name>
    <dbReference type="NCBI Taxonomy" id="2778876"/>
    <lineage>
        <taxon>Bacteria</taxon>
        <taxon>Pseudomonadati</taxon>
        <taxon>Pseudomonadota</taxon>
        <taxon>Betaproteobacteria</taxon>
        <taxon>Nitrosomonadales</taxon>
        <taxon>Methylophilaceae</taxon>
        <taxon>Methyloradius</taxon>
    </lineage>
</organism>
<sequence length="264" mass="29372">MSFARLFAIYLGTASMLITPYINAACVAQSGKERVPLLELYTSEGCSSCPPAEQWLSSINAAGYSLDKVVPLAFHVDYWDYIGWKDRFAKPEYSARQNEVASMGNSRFVYTPQVVFNGSDFRGWQQNSRFNQSINDQLKQPARANLSLNIEPNANGDLSLRVSAQTLQANDSKNADIFIAIYENKLSSQVNAGENSGRKLDHDYVVREFYGPFKLDGNDANNVGWQRTITLKSEWKARNAGVATFVQDRTNGAVLQALALKICS</sequence>
<dbReference type="EMBL" id="AP024110">
    <property type="protein sequence ID" value="BCM24550.1"/>
    <property type="molecule type" value="Genomic_DNA"/>
</dbReference>
<gene>
    <name evidence="2" type="ORF">ZMTM_08090</name>
</gene>
<dbReference type="SUPFAM" id="SSF52833">
    <property type="entry name" value="Thioredoxin-like"/>
    <property type="match status" value="1"/>
</dbReference>
<dbReference type="InterPro" id="IPR010634">
    <property type="entry name" value="DUF1223"/>
</dbReference>
<dbReference type="RefSeq" id="WP_221765070.1">
    <property type="nucleotide sequence ID" value="NZ_AP024110.1"/>
</dbReference>
<dbReference type="Proteomes" id="UP000826722">
    <property type="component" value="Chromosome"/>
</dbReference>
<reference evidence="2" key="1">
    <citation type="journal article" date="2021" name="Arch. Microbiol.">
        <title>Methyloradius palustris gen. nov., sp. nov., a methanol-oxidizing bacterium isolated from snow.</title>
        <authorList>
            <person name="Miyadera T."/>
            <person name="Kojima H."/>
            <person name="Fukui M."/>
        </authorList>
    </citation>
    <scope>NUCLEOTIDE SEQUENCE</scope>
    <source>
        <strain evidence="2">Zm11</strain>
    </source>
</reference>
<protein>
    <recommendedName>
        <fullName evidence="4">DUF1223 domain-containing protein</fullName>
    </recommendedName>
</protein>
<evidence type="ECO:0000256" key="1">
    <source>
        <dbReference type="SAM" id="SignalP"/>
    </source>
</evidence>
<keyword evidence="1" id="KW-0732">Signal</keyword>
<name>A0A8D5JL54_9PROT</name>
<dbReference type="PANTHER" id="PTHR36057">
    <property type="match status" value="1"/>
</dbReference>
<dbReference type="PANTHER" id="PTHR36057:SF1">
    <property type="entry name" value="LIPOPROTEIN LIPID ATTACHMENT SITE-LIKE PROTEIN, PUTATIVE (DUF1223)-RELATED"/>
    <property type="match status" value="1"/>
</dbReference>
<feature type="chain" id="PRO_5034475615" description="DUF1223 domain-containing protein" evidence="1">
    <location>
        <begin position="25"/>
        <end position="264"/>
    </location>
</feature>
<dbReference type="AlphaFoldDB" id="A0A8D5JL54"/>
<feature type="signal peptide" evidence="1">
    <location>
        <begin position="1"/>
        <end position="24"/>
    </location>
</feature>
<keyword evidence="3" id="KW-1185">Reference proteome</keyword>
<dbReference type="InterPro" id="IPR036249">
    <property type="entry name" value="Thioredoxin-like_sf"/>
</dbReference>
<dbReference type="KEGG" id="mpau:ZMTM_08090"/>
<dbReference type="InterPro" id="IPR013783">
    <property type="entry name" value="Ig-like_fold"/>
</dbReference>
<evidence type="ECO:0000313" key="2">
    <source>
        <dbReference type="EMBL" id="BCM24550.1"/>
    </source>
</evidence>
<accession>A0A8D5JL54</accession>
<dbReference type="Pfam" id="PF06764">
    <property type="entry name" value="DUF1223"/>
    <property type="match status" value="1"/>
</dbReference>
<dbReference type="Gene3D" id="2.60.40.10">
    <property type="entry name" value="Immunoglobulins"/>
    <property type="match status" value="1"/>
</dbReference>